<evidence type="ECO:0000256" key="4">
    <source>
        <dbReference type="ARBA" id="ARBA00022553"/>
    </source>
</evidence>
<keyword evidence="6 11" id="KW-0812">Transmembrane</keyword>
<proteinExistence type="predicted"/>
<dbReference type="InterPro" id="IPR036890">
    <property type="entry name" value="HATPase_C_sf"/>
</dbReference>
<dbReference type="Gene3D" id="6.10.340.10">
    <property type="match status" value="1"/>
</dbReference>
<dbReference type="InterPro" id="IPR004358">
    <property type="entry name" value="Sig_transdc_His_kin-like_C"/>
</dbReference>
<name>A0AAU7AWQ8_9ACTN</name>
<evidence type="ECO:0000259" key="12">
    <source>
        <dbReference type="PROSITE" id="PS50109"/>
    </source>
</evidence>
<evidence type="ECO:0000256" key="2">
    <source>
        <dbReference type="ARBA" id="ARBA00004236"/>
    </source>
</evidence>
<dbReference type="Gene3D" id="3.30.565.10">
    <property type="entry name" value="Histidine kinase-like ATPase, C-terminal domain"/>
    <property type="match status" value="1"/>
</dbReference>
<evidence type="ECO:0000256" key="3">
    <source>
        <dbReference type="ARBA" id="ARBA00012438"/>
    </source>
</evidence>
<reference evidence="14" key="1">
    <citation type="submission" date="2022-12" db="EMBL/GenBank/DDBJ databases">
        <title>Paraconexibacter alkalitolerans sp. nov. and Baekduia alba sp. nov., isolated from soil and emended description of the genera Paraconexibacter (Chun et al., 2020) and Baekduia (An et al., 2020).</title>
        <authorList>
            <person name="Vieira S."/>
            <person name="Huber K.J."/>
            <person name="Geppert A."/>
            <person name="Wolf J."/>
            <person name="Neumann-Schaal M."/>
            <person name="Muesken M."/>
            <person name="Overmann J."/>
        </authorList>
    </citation>
    <scope>NUCLEOTIDE SEQUENCE</scope>
    <source>
        <strain evidence="14">AEG42_29</strain>
    </source>
</reference>
<feature type="transmembrane region" description="Helical" evidence="11">
    <location>
        <begin position="192"/>
        <end position="216"/>
    </location>
</feature>
<evidence type="ECO:0000259" key="13">
    <source>
        <dbReference type="PROSITE" id="PS50885"/>
    </source>
</evidence>
<dbReference type="SMART" id="SM00387">
    <property type="entry name" value="HATPase_c"/>
    <property type="match status" value="1"/>
</dbReference>
<keyword evidence="10 11" id="KW-0472">Membrane</keyword>
<keyword evidence="8 11" id="KW-1133">Transmembrane helix</keyword>
<dbReference type="PROSITE" id="PS50109">
    <property type="entry name" value="HIS_KIN"/>
    <property type="match status" value="1"/>
</dbReference>
<keyword evidence="7" id="KW-0418">Kinase</keyword>
<dbReference type="InterPro" id="IPR050428">
    <property type="entry name" value="TCS_sensor_his_kinase"/>
</dbReference>
<dbReference type="EMBL" id="CP114014">
    <property type="protein sequence ID" value="XAY05905.1"/>
    <property type="molecule type" value="Genomic_DNA"/>
</dbReference>
<comment type="catalytic activity">
    <reaction evidence="1">
        <text>ATP + protein L-histidine = ADP + protein N-phospho-L-histidine.</text>
        <dbReference type="EC" id="2.7.13.3"/>
    </reaction>
</comment>
<evidence type="ECO:0000256" key="10">
    <source>
        <dbReference type="ARBA" id="ARBA00023136"/>
    </source>
</evidence>
<dbReference type="InterPro" id="IPR003594">
    <property type="entry name" value="HATPase_dom"/>
</dbReference>
<dbReference type="SMART" id="SM00304">
    <property type="entry name" value="HAMP"/>
    <property type="match status" value="1"/>
</dbReference>
<dbReference type="InterPro" id="IPR003661">
    <property type="entry name" value="HisK_dim/P_dom"/>
</dbReference>
<protein>
    <recommendedName>
        <fullName evidence="3">histidine kinase</fullName>
        <ecNumber evidence="3">2.7.13.3</ecNumber>
    </recommendedName>
</protein>
<dbReference type="SMART" id="SM00388">
    <property type="entry name" value="HisKA"/>
    <property type="match status" value="1"/>
</dbReference>
<evidence type="ECO:0000256" key="6">
    <source>
        <dbReference type="ARBA" id="ARBA00022692"/>
    </source>
</evidence>
<dbReference type="Gene3D" id="1.10.287.130">
    <property type="match status" value="1"/>
</dbReference>
<dbReference type="PANTHER" id="PTHR45436">
    <property type="entry name" value="SENSOR HISTIDINE KINASE YKOH"/>
    <property type="match status" value="1"/>
</dbReference>
<evidence type="ECO:0000256" key="7">
    <source>
        <dbReference type="ARBA" id="ARBA00022777"/>
    </source>
</evidence>
<organism evidence="14">
    <name type="scientific">Paraconexibacter sp. AEG42_29</name>
    <dbReference type="NCBI Taxonomy" id="2997339"/>
    <lineage>
        <taxon>Bacteria</taxon>
        <taxon>Bacillati</taxon>
        <taxon>Actinomycetota</taxon>
        <taxon>Thermoleophilia</taxon>
        <taxon>Solirubrobacterales</taxon>
        <taxon>Paraconexibacteraceae</taxon>
        <taxon>Paraconexibacter</taxon>
    </lineage>
</organism>
<dbReference type="KEGG" id="parq:DSM112329_02765"/>
<dbReference type="CDD" id="cd00075">
    <property type="entry name" value="HATPase"/>
    <property type="match status" value="1"/>
</dbReference>
<dbReference type="InterPro" id="IPR036097">
    <property type="entry name" value="HisK_dim/P_sf"/>
</dbReference>
<sequence length="488" mass="50748">MKMRSPRAFAARVGVRVRVVAAFALAAAVLLLAAGIAVREGLEDQLTDAVDDGLQTRVAIAGRLLRDAGGPRAGLTAGIDDPGESFTQILDPEGRVVLATPGVPRTPLLDAPGRRSAVEGLTVRLRGIELDDAEDVEEVDLEALEETAPEAFEEDLARLLARSTTVKGRRYAIIAGTTFEDTDDALHALTRVLLIAGPLVLLGACLVGYGAVAGALRPVESMRRRAALIGGDASDERLPVTAARDEVGRLGTTLNAMLDRLQAALRHERAFVADAGHELRTPLAIQQTELELALRGERSPEELRAALASALEETVKLTGLTEHLLLLARGDDGALDVRPQPLDAVGLLYGVGARVGAAASAAGRTLAVHAPEGLVVHGDRDRLEQALVALVDNALKHGAGPVELGAQATGADVELWVADRGPGLPAGFAERAFERFSRPDSSRSSAGSGLGLAIVRAIAEAHGGTAELRSREGGGLQAVVIVPSSAAA</sequence>
<gene>
    <name evidence="14" type="ORF">DSM112329_02765</name>
</gene>
<dbReference type="PANTHER" id="PTHR45436:SF5">
    <property type="entry name" value="SENSOR HISTIDINE KINASE TRCS"/>
    <property type="match status" value="1"/>
</dbReference>
<dbReference type="PROSITE" id="PS50885">
    <property type="entry name" value="HAMP"/>
    <property type="match status" value="1"/>
</dbReference>
<dbReference type="SUPFAM" id="SSF158472">
    <property type="entry name" value="HAMP domain-like"/>
    <property type="match status" value="1"/>
</dbReference>
<dbReference type="SUPFAM" id="SSF47384">
    <property type="entry name" value="Homodimeric domain of signal transducing histidine kinase"/>
    <property type="match status" value="1"/>
</dbReference>
<dbReference type="PRINTS" id="PR00344">
    <property type="entry name" value="BCTRLSENSOR"/>
</dbReference>
<evidence type="ECO:0000313" key="14">
    <source>
        <dbReference type="EMBL" id="XAY05905.1"/>
    </source>
</evidence>
<dbReference type="CDD" id="cd06225">
    <property type="entry name" value="HAMP"/>
    <property type="match status" value="1"/>
</dbReference>
<keyword evidence="4" id="KW-0597">Phosphoprotein</keyword>
<evidence type="ECO:0000256" key="5">
    <source>
        <dbReference type="ARBA" id="ARBA00022679"/>
    </source>
</evidence>
<evidence type="ECO:0000256" key="9">
    <source>
        <dbReference type="ARBA" id="ARBA00023012"/>
    </source>
</evidence>
<dbReference type="GO" id="GO:0000155">
    <property type="term" value="F:phosphorelay sensor kinase activity"/>
    <property type="evidence" value="ECO:0007669"/>
    <property type="project" value="InterPro"/>
</dbReference>
<keyword evidence="9" id="KW-0902">Two-component regulatory system</keyword>
<dbReference type="RefSeq" id="WP_354702407.1">
    <property type="nucleotide sequence ID" value="NZ_CP114014.1"/>
</dbReference>
<keyword evidence="5" id="KW-0808">Transferase</keyword>
<dbReference type="AlphaFoldDB" id="A0AAU7AWQ8"/>
<dbReference type="EC" id="2.7.13.3" evidence="3"/>
<dbReference type="SUPFAM" id="SSF55874">
    <property type="entry name" value="ATPase domain of HSP90 chaperone/DNA topoisomerase II/histidine kinase"/>
    <property type="match status" value="1"/>
</dbReference>
<dbReference type="CDD" id="cd00082">
    <property type="entry name" value="HisKA"/>
    <property type="match status" value="1"/>
</dbReference>
<dbReference type="InterPro" id="IPR005467">
    <property type="entry name" value="His_kinase_dom"/>
</dbReference>
<dbReference type="Pfam" id="PF02518">
    <property type="entry name" value="HATPase_c"/>
    <property type="match status" value="1"/>
</dbReference>
<dbReference type="Pfam" id="PF00672">
    <property type="entry name" value="HAMP"/>
    <property type="match status" value="1"/>
</dbReference>
<dbReference type="Pfam" id="PF00512">
    <property type="entry name" value="HisKA"/>
    <property type="match status" value="1"/>
</dbReference>
<feature type="domain" description="HAMP" evidence="13">
    <location>
        <begin position="213"/>
        <end position="266"/>
    </location>
</feature>
<evidence type="ECO:0000256" key="1">
    <source>
        <dbReference type="ARBA" id="ARBA00000085"/>
    </source>
</evidence>
<evidence type="ECO:0000256" key="8">
    <source>
        <dbReference type="ARBA" id="ARBA00022989"/>
    </source>
</evidence>
<accession>A0AAU7AWQ8</accession>
<evidence type="ECO:0000256" key="11">
    <source>
        <dbReference type="SAM" id="Phobius"/>
    </source>
</evidence>
<dbReference type="GO" id="GO:0005886">
    <property type="term" value="C:plasma membrane"/>
    <property type="evidence" value="ECO:0007669"/>
    <property type="project" value="UniProtKB-SubCell"/>
</dbReference>
<dbReference type="InterPro" id="IPR003660">
    <property type="entry name" value="HAMP_dom"/>
</dbReference>
<comment type="subcellular location">
    <subcellularLocation>
        <location evidence="2">Cell membrane</location>
    </subcellularLocation>
</comment>
<feature type="domain" description="Histidine kinase" evidence="12">
    <location>
        <begin position="274"/>
        <end position="486"/>
    </location>
</feature>